<reference evidence="2" key="1">
    <citation type="submission" date="2023-03" db="EMBL/GenBank/DDBJ databases">
        <title>Massive genome expansion in bonnet fungi (Mycena s.s.) driven by repeated elements and novel gene families across ecological guilds.</title>
        <authorList>
            <consortium name="Lawrence Berkeley National Laboratory"/>
            <person name="Harder C.B."/>
            <person name="Miyauchi S."/>
            <person name="Viragh M."/>
            <person name="Kuo A."/>
            <person name="Thoen E."/>
            <person name="Andreopoulos B."/>
            <person name="Lu D."/>
            <person name="Skrede I."/>
            <person name="Drula E."/>
            <person name="Henrissat B."/>
            <person name="Morin E."/>
            <person name="Kohler A."/>
            <person name="Barry K."/>
            <person name="LaButti K."/>
            <person name="Morin E."/>
            <person name="Salamov A."/>
            <person name="Lipzen A."/>
            <person name="Mereny Z."/>
            <person name="Hegedus B."/>
            <person name="Baldrian P."/>
            <person name="Stursova M."/>
            <person name="Weitz H."/>
            <person name="Taylor A."/>
            <person name="Grigoriev I.V."/>
            <person name="Nagy L.G."/>
            <person name="Martin F."/>
            <person name="Kauserud H."/>
        </authorList>
    </citation>
    <scope>NUCLEOTIDE SEQUENCE</scope>
    <source>
        <strain evidence="2">CBHHK002</strain>
    </source>
</reference>
<evidence type="ECO:0000313" key="2">
    <source>
        <dbReference type="EMBL" id="KAJ7322964.1"/>
    </source>
</evidence>
<dbReference type="GO" id="GO:0016491">
    <property type="term" value="F:oxidoreductase activity"/>
    <property type="evidence" value="ECO:0007669"/>
    <property type="project" value="InterPro"/>
</dbReference>
<proteinExistence type="predicted"/>
<dbReference type="Pfam" id="PF00264">
    <property type="entry name" value="Tyrosinase"/>
    <property type="match status" value="1"/>
</dbReference>
<dbReference type="EMBL" id="JARIHO010000048">
    <property type="protein sequence ID" value="KAJ7322964.1"/>
    <property type="molecule type" value="Genomic_DNA"/>
</dbReference>
<accession>A0AAD6ZH33</accession>
<comment type="caution">
    <text evidence="2">The sequence shown here is derived from an EMBL/GenBank/DDBJ whole genome shotgun (WGS) entry which is preliminary data.</text>
</comment>
<dbReference type="InterPro" id="IPR002227">
    <property type="entry name" value="Tyrosinase_Cu-bd"/>
</dbReference>
<dbReference type="Gene3D" id="1.10.1280.10">
    <property type="entry name" value="Di-copper center containing domain from catechol oxidase"/>
    <property type="match status" value="1"/>
</dbReference>
<dbReference type="SUPFAM" id="SSF48056">
    <property type="entry name" value="Di-copper centre-containing domain"/>
    <property type="match status" value="1"/>
</dbReference>
<feature type="domain" description="Tyrosinase copper-binding" evidence="1">
    <location>
        <begin position="57"/>
        <end position="194"/>
    </location>
</feature>
<keyword evidence="3" id="KW-1185">Reference proteome</keyword>
<gene>
    <name evidence="2" type="ORF">DFH08DRAFT_818087</name>
</gene>
<dbReference type="AlphaFoldDB" id="A0AAD6ZH33"/>
<dbReference type="InterPro" id="IPR008922">
    <property type="entry name" value="Di-copper_centre_dom_sf"/>
</dbReference>
<evidence type="ECO:0000313" key="3">
    <source>
        <dbReference type="Proteomes" id="UP001218218"/>
    </source>
</evidence>
<evidence type="ECO:0000259" key="1">
    <source>
        <dbReference type="Pfam" id="PF00264"/>
    </source>
</evidence>
<name>A0AAD6ZH33_9AGAR</name>
<sequence>MSQLRRDLTSQQKIRFLGAVKCLQTLPARGLFTAARTRFDDFQAVHIDLTDEINFVETLRNECGFTGALPYWDWSWDVDVSKKIDNSPVFDPVYGFGGNGIDTSVSGAGGGCITTGPFASYNLSLGPSTTPTNHCITRAFSNMFVSSLSSAQIASTTKQQTFENFRIEVEGFSVPPTLKAHDGGHFSVGGEMRDRSCVLPTSRELGSHFVAVAAARSEEPSLCDIWALECRSSFCERHSQVWIEDVDLAPLVPIRAVMDTESWPLCYKYI</sequence>
<protein>
    <submittedName>
        <fullName evidence="2">Tyrosinase</fullName>
    </submittedName>
</protein>
<organism evidence="2 3">
    <name type="scientific">Mycena albidolilacea</name>
    <dbReference type="NCBI Taxonomy" id="1033008"/>
    <lineage>
        <taxon>Eukaryota</taxon>
        <taxon>Fungi</taxon>
        <taxon>Dikarya</taxon>
        <taxon>Basidiomycota</taxon>
        <taxon>Agaricomycotina</taxon>
        <taxon>Agaricomycetes</taxon>
        <taxon>Agaricomycetidae</taxon>
        <taxon>Agaricales</taxon>
        <taxon>Marasmiineae</taxon>
        <taxon>Mycenaceae</taxon>
        <taxon>Mycena</taxon>
    </lineage>
</organism>
<dbReference type="Proteomes" id="UP001218218">
    <property type="component" value="Unassembled WGS sequence"/>
</dbReference>